<dbReference type="RefSeq" id="WP_025831099.1">
    <property type="nucleotide sequence ID" value="NZ_FQZN01000013.1"/>
</dbReference>
<dbReference type="InterPro" id="IPR016769">
    <property type="entry name" value="Phage_SP01_Orf1"/>
</dbReference>
<dbReference type="InterPro" id="IPR023214">
    <property type="entry name" value="HAD_sf"/>
</dbReference>
<organism evidence="1 2">
    <name type="scientific">Bacteroides stercorirosoris</name>
    <dbReference type="NCBI Taxonomy" id="871324"/>
    <lineage>
        <taxon>Bacteria</taxon>
        <taxon>Pseudomonadati</taxon>
        <taxon>Bacteroidota</taxon>
        <taxon>Bacteroidia</taxon>
        <taxon>Bacteroidales</taxon>
        <taxon>Bacteroidaceae</taxon>
        <taxon>Bacteroides</taxon>
    </lineage>
</organism>
<dbReference type="GeneID" id="92712453"/>
<reference evidence="2" key="1">
    <citation type="submission" date="2016-11" db="EMBL/GenBank/DDBJ databases">
        <authorList>
            <person name="Varghese N."/>
            <person name="Submissions S."/>
        </authorList>
    </citation>
    <scope>NUCLEOTIDE SEQUENCE [LARGE SCALE GENOMIC DNA]</scope>
    <source>
        <strain evidence="2">DSM 26884</strain>
    </source>
</reference>
<accession>A0A1M6FZ25</accession>
<proteinExistence type="predicted"/>
<dbReference type="InterPro" id="IPR036412">
    <property type="entry name" value="HAD-like_sf"/>
</dbReference>
<evidence type="ECO:0000313" key="1">
    <source>
        <dbReference type="EMBL" id="SHJ03005.1"/>
    </source>
</evidence>
<dbReference type="SUPFAM" id="SSF56784">
    <property type="entry name" value="HAD-like"/>
    <property type="match status" value="1"/>
</dbReference>
<dbReference type="Gene3D" id="3.40.50.1000">
    <property type="entry name" value="HAD superfamily/HAD-like"/>
    <property type="match status" value="1"/>
</dbReference>
<dbReference type="EMBL" id="FQZN01000013">
    <property type="protein sequence ID" value="SHJ03005.1"/>
    <property type="molecule type" value="Genomic_DNA"/>
</dbReference>
<dbReference type="NCBIfam" id="NF046079">
    <property type="entry name" value="HAD_phos_BT0820"/>
    <property type="match status" value="1"/>
</dbReference>
<evidence type="ECO:0000313" key="2">
    <source>
        <dbReference type="Proteomes" id="UP000184192"/>
    </source>
</evidence>
<keyword evidence="2" id="KW-1185">Reference proteome</keyword>
<dbReference type="Proteomes" id="UP000184192">
    <property type="component" value="Unassembled WGS sequence"/>
</dbReference>
<name>A0A1M6FZ25_9BACE</name>
<evidence type="ECO:0008006" key="3">
    <source>
        <dbReference type="Google" id="ProtNLM"/>
    </source>
</evidence>
<dbReference type="AlphaFoldDB" id="A0A1M6FZ25"/>
<gene>
    <name evidence="1" type="ORF">SAMN05444350_11380</name>
</gene>
<sequence>MTIAVDFDGTIVEHRYPYIGKEIAFAIDTLKLLQQEQHRLILWSVREGELLEEAVAWCKERGLEFYAVNRDYPEEKQQDKGFSRKLKVDLFIDDRNLGGLPDWGVIYQMIKEHKTFRDIYAQGNPVTGQSKKKKRWF</sequence>
<dbReference type="PIRSF" id="PIRSF020079">
    <property type="entry name" value="UCP020079"/>
    <property type="match status" value="1"/>
</dbReference>
<dbReference type="eggNOG" id="COG0647">
    <property type="taxonomic scope" value="Bacteria"/>
</dbReference>
<protein>
    <recommendedName>
        <fullName evidence="3">Hydrolase</fullName>
    </recommendedName>
</protein>